<keyword evidence="6" id="KW-1185">Reference proteome</keyword>
<dbReference type="CDD" id="cd03814">
    <property type="entry name" value="GT4-like"/>
    <property type="match status" value="1"/>
</dbReference>
<dbReference type="GO" id="GO:1901137">
    <property type="term" value="P:carbohydrate derivative biosynthetic process"/>
    <property type="evidence" value="ECO:0007669"/>
    <property type="project" value="UniProtKB-ARBA"/>
</dbReference>
<dbReference type="Pfam" id="PF13439">
    <property type="entry name" value="Glyco_transf_4"/>
    <property type="match status" value="1"/>
</dbReference>
<evidence type="ECO:0000313" key="6">
    <source>
        <dbReference type="Proteomes" id="UP000224915"/>
    </source>
</evidence>
<comment type="caution">
    <text evidence="5">The sequence shown here is derived from an EMBL/GenBank/DDBJ whole genome shotgun (WGS) entry which is preliminary data.</text>
</comment>
<proteinExistence type="predicted"/>
<evidence type="ECO:0000259" key="4">
    <source>
        <dbReference type="Pfam" id="PF13439"/>
    </source>
</evidence>
<dbReference type="Pfam" id="PF13692">
    <property type="entry name" value="Glyco_trans_1_4"/>
    <property type="match status" value="1"/>
</dbReference>
<organism evidence="5 6">
    <name type="scientific">Serinibacter salmoneus</name>
    <dbReference type="NCBI Taxonomy" id="556530"/>
    <lineage>
        <taxon>Bacteria</taxon>
        <taxon>Bacillati</taxon>
        <taxon>Actinomycetota</taxon>
        <taxon>Actinomycetes</taxon>
        <taxon>Micrococcales</taxon>
        <taxon>Beutenbergiaceae</taxon>
        <taxon>Serinibacter</taxon>
    </lineage>
</organism>
<protein>
    <recommendedName>
        <fullName evidence="1">D-inositol 3-phosphate glycosyltransferase</fullName>
    </recommendedName>
</protein>
<evidence type="ECO:0000313" key="5">
    <source>
        <dbReference type="EMBL" id="PFG19153.1"/>
    </source>
</evidence>
<accession>A0A2A9CXM0</accession>
<dbReference type="Proteomes" id="UP000224915">
    <property type="component" value="Unassembled WGS sequence"/>
</dbReference>
<reference evidence="5 6" key="1">
    <citation type="submission" date="2017-10" db="EMBL/GenBank/DDBJ databases">
        <title>Sequencing the genomes of 1000 actinobacteria strains.</title>
        <authorList>
            <person name="Klenk H.-P."/>
        </authorList>
    </citation>
    <scope>NUCLEOTIDE SEQUENCE [LARGE SCALE GENOMIC DNA]</scope>
    <source>
        <strain evidence="5 6">DSM 21801</strain>
    </source>
</reference>
<name>A0A2A9CXM0_9MICO</name>
<evidence type="ECO:0000256" key="3">
    <source>
        <dbReference type="ARBA" id="ARBA00022679"/>
    </source>
</evidence>
<gene>
    <name evidence="5" type="ORF">ATL40_0710</name>
</gene>
<dbReference type="PANTHER" id="PTHR45947">
    <property type="entry name" value="SULFOQUINOVOSYL TRANSFERASE SQD2"/>
    <property type="match status" value="1"/>
</dbReference>
<sequence length="370" mass="38926">MRIAIVTESWAPATNGVVRSVQQVLRHTSGVEFHLVGPGASARNAPRARTTFTASAVALAGLGYAASLPTPGMVRYLREVSPDVVHVASPFLLGAQALRAANVLGIPSVAVYQTDVAAFADANGFKGTAAGVWKWIARTHARADVNLACTEDAVQALREHGVPRVRHWQRGVDLDTFDPGRRDEALNAFWGGGRPVVGYVGRLAPEKELPLLAQLAADPRIQLVLIGDGPQSLALRSQLPEAHFTGHLDGADLPRAMASLDVVVHPGRHETLCQSVMQAMACGVPAVVPDSGGVRELVTPDSGRVVPVGDPAAIHAAALEILADHRRHAAAAARLSARRSMPTSMGQLTATWRDLLRGADPAIESTGVAA</sequence>
<dbReference type="SUPFAM" id="SSF53756">
    <property type="entry name" value="UDP-Glycosyltransferase/glycogen phosphorylase"/>
    <property type="match status" value="1"/>
</dbReference>
<dbReference type="InterPro" id="IPR050194">
    <property type="entry name" value="Glycosyltransferase_grp1"/>
</dbReference>
<evidence type="ECO:0000256" key="1">
    <source>
        <dbReference type="ARBA" id="ARBA00021292"/>
    </source>
</evidence>
<dbReference type="GO" id="GO:0016758">
    <property type="term" value="F:hexosyltransferase activity"/>
    <property type="evidence" value="ECO:0007669"/>
    <property type="project" value="TreeGrafter"/>
</dbReference>
<dbReference type="AlphaFoldDB" id="A0A2A9CXM0"/>
<keyword evidence="3 5" id="KW-0808">Transferase</keyword>
<feature type="domain" description="Glycosyltransferase subfamily 4-like N-terminal" evidence="4">
    <location>
        <begin position="15"/>
        <end position="175"/>
    </location>
</feature>
<dbReference type="PANTHER" id="PTHR45947:SF3">
    <property type="entry name" value="SULFOQUINOVOSYL TRANSFERASE SQD2"/>
    <property type="match status" value="1"/>
</dbReference>
<keyword evidence="2 5" id="KW-0328">Glycosyltransferase</keyword>
<dbReference type="EMBL" id="PDJD01000001">
    <property type="protein sequence ID" value="PFG19153.1"/>
    <property type="molecule type" value="Genomic_DNA"/>
</dbReference>
<evidence type="ECO:0000256" key="2">
    <source>
        <dbReference type="ARBA" id="ARBA00022676"/>
    </source>
</evidence>
<dbReference type="Gene3D" id="3.40.50.2000">
    <property type="entry name" value="Glycogen Phosphorylase B"/>
    <property type="match status" value="2"/>
</dbReference>
<dbReference type="InterPro" id="IPR028098">
    <property type="entry name" value="Glyco_trans_4-like_N"/>
</dbReference>
<dbReference type="OrthoDB" id="9802525at2"/>
<dbReference type="RefSeq" id="WP_098468322.1">
    <property type="nucleotide sequence ID" value="NZ_PDJD01000001.1"/>
</dbReference>